<accession>A0ABS8SXK7</accession>
<feature type="region of interest" description="Disordered" evidence="1">
    <location>
        <begin position="146"/>
        <end position="166"/>
    </location>
</feature>
<organism evidence="2 3">
    <name type="scientific">Datura stramonium</name>
    <name type="common">Jimsonweed</name>
    <name type="synonym">Common thornapple</name>
    <dbReference type="NCBI Taxonomy" id="4076"/>
    <lineage>
        <taxon>Eukaryota</taxon>
        <taxon>Viridiplantae</taxon>
        <taxon>Streptophyta</taxon>
        <taxon>Embryophyta</taxon>
        <taxon>Tracheophyta</taxon>
        <taxon>Spermatophyta</taxon>
        <taxon>Magnoliopsida</taxon>
        <taxon>eudicotyledons</taxon>
        <taxon>Gunneridae</taxon>
        <taxon>Pentapetalae</taxon>
        <taxon>asterids</taxon>
        <taxon>lamiids</taxon>
        <taxon>Solanales</taxon>
        <taxon>Solanaceae</taxon>
        <taxon>Solanoideae</taxon>
        <taxon>Datureae</taxon>
        <taxon>Datura</taxon>
    </lineage>
</organism>
<evidence type="ECO:0000313" key="2">
    <source>
        <dbReference type="EMBL" id="MCD7463781.1"/>
    </source>
</evidence>
<name>A0ABS8SXK7_DATST</name>
<reference evidence="2 3" key="1">
    <citation type="journal article" date="2021" name="BMC Genomics">
        <title>Datura genome reveals duplications of psychoactive alkaloid biosynthetic genes and high mutation rate following tissue culture.</title>
        <authorList>
            <person name="Rajewski A."/>
            <person name="Carter-House D."/>
            <person name="Stajich J."/>
            <person name="Litt A."/>
        </authorList>
    </citation>
    <scope>NUCLEOTIDE SEQUENCE [LARGE SCALE GENOMIC DNA]</scope>
    <source>
        <strain evidence="2">AR-01</strain>
    </source>
</reference>
<dbReference type="EMBL" id="JACEIK010000913">
    <property type="protein sequence ID" value="MCD7463781.1"/>
    <property type="molecule type" value="Genomic_DNA"/>
</dbReference>
<protein>
    <submittedName>
        <fullName evidence="2">Uncharacterized protein</fullName>
    </submittedName>
</protein>
<feature type="compositionally biased region" description="Polar residues" evidence="1">
    <location>
        <begin position="146"/>
        <end position="157"/>
    </location>
</feature>
<comment type="caution">
    <text evidence="2">The sequence shown here is derived from an EMBL/GenBank/DDBJ whole genome shotgun (WGS) entry which is preliminary data.</text>
</comment>
<dbReference type="Proteomes" id="UP000823775">
    <property type="component" value="Unassembled WGS sequence"/>
</dbReference>
<evidence type="ECO:0000313" key="3">
    <source>
        <dbReference type="Proteomes" id="UP000823775"/>
    </source>
</evidence>
<sequence length="200" mass="21867">MQKQGNIAMYYPSILVRVLHTFLSKVNSSSCNLLSTSMKGTLDIRSVSTRKCCISNVAPTGILLFLRCQGMGLRLIFGLGVEVRNMSLYKLIYSCKLDIRLDWDRLEALQKVLSLVLAAGDIASSLEHHQEGMTQISILPRTSYSSQTRVGGQTPDQQKVPGFQSPTSQLAATVGPRLGIIPFSSVAPSLVAYPTMSIEE</sequence>
<keyword evidence="3" id="KW-1185">Reference proteome</keyword>
<proteinExistence type="predicted"/>
<evidence type="ECO:0000256" key="1">
    <source>
        <dbReference type="SAM" id="MobiDB-lite"/>
    </source>
</evidence>
<gene>
    <name evidence="2" type="ORF">HAX54_051370</name>
</gene>